<keyword evidence="1" id="KW-1133">Transmembrane helix</keyword>
<dbReference type="KEGG" id="adv:DJ533_16595"/>
<protein>
    <submittedName>
        <fullName evidence="2">Uncharacterized protein</fullName>
    </submittedName>
</protein>
<dbReference type="RefSeq" id="WP_065993434.1">
    <property type="nucleotide sequence ID" value="NZ_CP029397.2"/>
</dbReference>
<feature type="transmembrane region" description="Helical" evidence="1">
    <location>
        <begin position="27"/>
        <end position="48"/>
    </location>
</feature>
<organism evidence="2 3">
    <name type="scientific">Acinetobacter defluvii</name>
    <dbReference type="NCBI Taxonomy" id="1871111"/>
    <lineage>
        <taxon>Bacteria</taxon>
        <taxon>Pseudomonadati</taxon>
        <taxon>Pseudomonadota</taxon>
        <taxon>Gammaproteobacteria</taxon>
        <taxon>Moraxellales</taxon>
        <taxon>Moraxellaceae</taxon>
        <taxon>Acinetobacter</taxon>
    </lineage>
</organism>
<evidence type="ECO:0000313" key="2">
    <source>
        <dbReference type="EMBL" id="AWL30073.1"/>
    </source>
</evidence>
<dbReference type="OrthoDB" id="6713087at2"/>
<accession>A0A2S2FGH4</accession>
<feature type="transmembrane region" description="Helical" evidence="1">
    <location>
        <begin position="55"/>
        <end position="73"/>
    </location>
</feature>
<dbReference type="EMBL" id="CP029397">
    <property type="protein sequence ID" value="AWL30073.1"/>
    <property type="molecule type" value="Genomic_DNA"/>
</dbReference>
<evidence type="ECO:0000256" key="1">
    <source>
        <dbReference type="SAM" id="Phobius"/>
    </source>
</evidence>
<keyword evidence="1" id="KW-0472">Membrane</keyword>
<evidence type="ECO:0000313" key="3">
    <source>
        <dbReference type="Proteomes" id="UP000245977"/>
    </source>
</evidence>
<name>A0A2S2FGH4_9GAMM</name>
<proteinExistence type="predicted"/>
<sequence>MFVFYLGLLILVIASVGFLIAAFKESILWGLGCLLLSPVSLIFLILHWHQAKNPFFLQLIGLAIMFVGSYFFAPQQSLPTY</sequence>
<reference evidence="2" key="1">
    <citation type="submission" date="2019-08" db="EMBL/GenBank/DDBJ databases">
        <title>The complete genome of Acinetobacter defluvii strain WCHAD010030.</title>
        <authorList>
            <person name="Hu Y."/>
            <person name="Qin J."/>
            <person name="Feng Y."/>
            <person name="Zong Z."/>
        </authorList>
    </citation>
    <scope>NUCLEOTIDE SEQUENCE</scope>
    <source>
        <strain evidence="2">WCHA30</strain>
    </source>
</reference>
<gene>
    <name evidence="2" type="ORF">DJ533_16595</name>
</gene>
<dbReference type="Proteomes" id="UP000245977">
    <property type="component" value="Chromosome"/>
</dbReference>
<dbReference type="AlphaFoldDB" id="A0A2S2FGH4"/>
<keyword evidence="1" id="KW-0812">Transmembrane</keyword>
<keyword evidence="3" id="KW-1185">Reference proteome</keyword>